<dbReference type="InterPro" id="IPR001650">
    <property type="entry name" value="Helicase_C-like"/>
</dbReference>
<dbReference type="Proteomes" id="UP000245535">
    <property type="component" value="Unassembled WGS sequence"/>
</dbReference>
<dbReference type="GO" id="GO:0005524">
    <property type="term" value="F:ATP binding"/>
    <property type="evidence" value="ECO:0007669"/>
    <property type="project" value="InterPro"/>
</dbReference>
<dbReference type="InterPro" id="IPR007527">
    <property type="entry name" value="Znf_SWIM"/>
</dbReference>
<dbReference type="AlphaFoldDB" id="A0A315ZDZ1"/>
<dbReference type="SUPFAM" id="SSF52540">
    <property type="entry name" value="P-loop containing nucleoside triphosphate hydrolases"/>
    <property type="match status" value="2"/>
</dbReference>
<protein>
    <submittedName>
        <fullName evidence="6">SNF2 family DNA or RNA helicase</fullName>
    </submittedName>
</protein>
<evidence type="ECO:0000259" key="5">
    <source>
        <dbReference type="PROSITE" id="PS51194"/>
    </source>
</evidence>
<dbReference type="FunFam" id="3.40.50.300:FF:000533">
    <property type="entry name" value="Helicase, Snf2 family"/>
    <property type="match status" value="1"/>
</dbReference>
<dbReference type="OrthoDB" id="9760715at2"/>
<evidence type="ECO:0000313" key="6">
    <source>
        <dbReference type="EMBL" id="PWJ43785.1"/>
    </source>
</evidence>
<keyword evidence="1" id="KW-0378">Hydrolase</keyword>
<dbReference type="EMBL" id="QGDO01000001">
    <property type="protein sequence ID" value="PWJ43785.1"/>
    <property type="molecule type" value="Genomic_DNA"/>
</dbReference>
<evidence type="ECO:0000259" key="3">
    <source>
        <dbReference type="PROSITE" id="PS50966"/>
    </source>
</evidence>
<dbReference type="Gene3D" id="3.40.50.10810">
    <property type="entry name" value="Tandem AAA-ATPase domain"/>
    <property type="match status" value="1"/>
</dbReference>
<gene>
    <name evidence="6" type="ORF">BC781_101131</name>
</gene>
<sequence>MTRQTFGKTWWGEKWLQALHNIDFDNRLERGRNYANKGAVTQLSITTGKISAEVQGSFGKTYDVEINVPVWAKSEQEFIVRQLQEKNEFYIALLNHQLPTQLLDFLNQNDLQLFPKEWSDFKMSCTCPDWAVPCKHLAAVIYKISEEIDRNPLIILSLKGIEISEFVAEESSFATSSKQEKILSINDLISSNEEDEKIVDKPQETTQKLDFSNISEVEEKLLTLLSEKPLFYSKDFKIILKKSLNATHRLAKEIKKEVEQNNDFIPEIIKADEGYICLDEDAQFKAFLLHSNQEMEMAPNQVFNPRGVFEYLLQIPEDTIGRYNQHIQAMHYTAQFTLKLMLEKAIVPQLIKTEYGYTVRWVPVLLEQRIKKNIDALTSMAPKNLLLIQKEEGLIPCKHSEQILHLISIWISDVVQEACYSIGGSQVTDSDEKVLRLFFSEEIVKFRKEWDKEIPNAVHLWLQKMFISNQTIVPVFVFAEREDLTFSLKLKIKDQKKGKSIELSKYLNEQENAHKKLEVLKDLHILTEYFPSLEKLISDPKSVVTFDLLEFEDILFKILPIIELLGIEVILPKSMQKLIKPQLSLEVKRNENERGKAQLSLSSMLDFDWKIALGDAQISEDEFKQLIRNKSGLLRFKNFYVHLEAEQLNKLLRQLEKPPKVSSNELLQTALSEQYEGTPIKFTTEIQEIITEFTKNYDVESPNGLKATLRAYQQNGYSWLYKNARLGMGSILADDMGLGKTLQTIATLLKFKEDGLLDKKKAIVVVPTSLLTNWGKEIIKFAPNLEFHIYHGSSRKLNKEFDVLITTYGVMRTDLEKLQKIKWFVQVIDEAQNVKNVSAAQSKATKSLRSDIKIALSGTPVENRLSEYWSIMDFVNKGYLGTSRKFSDKFAKPIQNDHDQNKLSIFKKITAPFILRRLKSDKSIIQDLPEKIEQDIFCHLEKEQASLYQKTVDDTIKSINKAKDDKDKRKGLVLKLIMSLKQICNHPNQFLKQKNNEIEASGKSKMLLSILDKAFESNEKVLIFTQYKEMGNMLQEWIDQRYYTQSLFLHGGCSRKQRDEMVDQFQQNPHCKIFILSLKAGGTGLNLTKAQHVIHYDLWWNPAVESQATDRAYRIGQQNNVLVHRLICTGTFEEKIDAMIKSKKELANMTVSTGEQWIGDLKDDELKELVSISEDISY</sequence>
<reference evidence="6 7" key="1">
    <citation type="submission" date="2018-03" db="EMBL/GenBank/DDBJ databases">
        <title>Genomic Encyclopedia of Archaeal and Bacterial Type Strains, Phase II (KMG-II): from individual species to whole genera.</title>
        <authorList>
            <person name="Goeker M."/>
        </authorList>
    </citation>
    <scope>NUCLEOTIDE SEQUENCE [LARGE SCALE GENOMIC DNA]</scope>
    <source>
        <strain evidence="6 7">DSM 28229</strain>
    </source>
</reference>
<evidence type="ECO:0000259" key="4">
    <source>
        <dbReference type="PROSITE" id="PS51192"/>
    </source>
</evidence>
<keyword evidence="6" id="KW-0067">ATP-binding</keyword>
<dbReference type="CDD" id="cd18012">
    <property type="entry name" value="DEXQc_arch_SWI2_SNF2"/>
    <property type="match status" value="1"/>
</dbReference>
<dbReference type="PROSITE" id="PS50966">
    <property type="entry name" value="ZF_SWIM"/>
    <property type="match status" value="1"/>
</dbReference>
<dbReference type="GO" id="GO:0016787">
    <property type="term" value="F:hydrolase activity"/>
    <property type="evidence" value="ECO:0007669"/>
    <property type="project" value="UniProtKB-KW"/>
</dbReference>
<feature type="domain" description="Helicase ATP-binding" evidence="4">
    <location>
        <begin position="721"/>
        <end position="878"/>
    </location>
</feature>
<dbReference type="PROSITE" id="PS51192">
    <property type="entry name" value="HELICASE_ATP_BIND_1"/>
    <property type="match status" value="1"/>
</dbReference>
<keyword evidence="2" id="KW-0862">Zinc</keyword>
<dbReference type="InterPro" id="IPR027417">
    <property type="entry name" value="P-loop_NTPase"/>
</dbReference>
<evidence type="ECO:0000313" key="7">
    <source>
        <dbReference type="Proteomes" id="UP000245535"/>
    </source>
</evidence>
<feature type="domain" description="SWIM-type" evidence="3">
    <location>
        <begin position="114"/>
        <end position="145"/>
    </location>
</feature>
<dbReference type="SMART" id="SM00490">
    <property type="entry name" value="HELICc"/>
    <property type="match status" value="1"/>
</dbReference>
<keyword evidence="7" id="KW-1185">Reference proteome</keyword>
<keyword evidence="6" id="KW-0547">Nucleotide-binding</keyword>
<dbReference type="InterPro" id="IPR014001">
    <property type="entry name" value="Helicase_ATP-bd"/>
</dbReference>
<feature type="domain" description="Helicase C-terminal" evidence="5">
    <location>
        <begin position="1006"/>
        <end position="1162"/>
    </location>
</feature>
<dbReference type="Gene3D" id="3.40.50.300">
    <property type="entry name" value="P-loop containing nucleotide triphosphate hydrolases"/>
    <property type="match status" value="1"/>
</dbReference>
<keyword evidence="2" id="KW-0479">Metal-binding</keyword>
<keyword evidence="2" id="KW-0863">Zinc-finger</keyword>
<dbReference type="InterPro" id="IPR038718">
    <property type="entry name" value="SNF2-like_sf"/>
</dbReference>
<keyword evidence="6" id="KW-0347">Helicase</keyword>
<dbReference type="InterPro" id="IPR049730">
    <property type="entry name" value="SNF2/RAD54-like_C"/>
</dbReference>
<name>A0A315ZDZ1_SEDFL</name>
<proteinExistence type="predicted"/>
<comment type="caution">
    <text evidence="6">The sequence shown here is derived from an EMBL/GenBank/DDBJ whole genome shotgun (WGS) entry which is preliminary data.</text>
</comment>
<dbReference type="RefSeq" id="WP_109615322.1">
    <property type="nucleotide sequence ID" value="NZ_QGDO01000001.1"/>
</dbReference>
<dbReference type="GO" id="GO:0008270">
    <property type="term" value="F:zinc ion binding"/>
    <property type="evidence" value="ECO:0007669"/>
    <property type="project" value="UniProtKB-KW"/>
</dbReference>
<dbReference type="Pfam" id="PF12419">
    <property type="entry name" value="DUF3670"/>
    <property type="match status" value="1"/>
</dbReference>
<dbReference type="InterPro" id="IPR022138">
    <property type="entry name" value="DUF3670"/>
</dbReference>
<dbReference type="Pfam" id="PF00271">
    <property type="entry name" value="Helicase_C"/>
    <property type="match status" value="1"/>
</dbReference>
<dbReference type="GO" id="GO:0004386">
    <property type="term" value="F:helicase activity"/>
    <property type="evidence" value="ECO:0007669"/>
    <property type="project" value="UniProtKB-KW"/>
</dbReference>
<dbReference type="Pfam" id="PF04434">
    <property type="entry name" value="SWIM"/>
    <property type="match status" value="1"/>
</dbReference>
<dbReference type="Pfam" id="PF00176">
    <property type="entry name" value="SNF2-rel_dom"/>
    <property type="match status" value="1"/>
</dbReference>
<dbReference type="CDD" id="cd18793">
    <property type="entry name" value="SF2_C_SNF"/>
    <property type="match status" value="1"/>
</dbReference>
<dbReference type="PROSITE" id="PS51194">
    <property type="entry name" value="HELICASE_CTER"/>
    <property type="match status" value="1"/>
</dbReference>
<evidence type="ECO:0000256" key="1">
    <source>
        <dbReference type="ARBA" id="ARBA00022801"/>
    </source>
</evidence>
<evidence type="ECO:0000256" key="2">
    <source>
        <dbReference type="PROSITE-ProRule" id="PRU00325"/>
    </source>
</evidence>
<organism evidence="6 7">
    <name type="scientific">Sediminitomix flava</name>
    <dbReference type="NCBI Taxonomy" id="379075"/>
    <lineage>
        <taxon>Bacteria</taxon>
        <taxon>Pseudomonadati</taxon>
        <taxon>Bacteroidota</taxon>
        <taxon>Cytophagia</taxon>
        <taxon>Cytophagales</taxon>
        <taxon>Flammeovirgaceae</taxon>
        <taxon>Sediminitomix</taxon>
    </lineage>
</organism>
<accession>A0A315ZDZ1</accession>
<dbReference type="SMART" id="SM00487">
    <property type="entry name" value="DEXDc"/>
    <property type="match status" value="1"/>
</dbReference>
<dbReference type="InterPro" id="IPR000330">
    <property type="entry name" value="SNF2_N"/>
</dbReference>
<dbReference type="PANTHER" id="PTHR10799">
    <property type="entry name" value="SNF2/RAD54 HELICASE FAMILY"/>
    <property type="match status" value="1"/>
</dbReference>